<gene>
    <name evidence="2" type="ORF">DGYR_LOCUS2631</name>
</gene>
<evidence type="ECO:0000313" key="3">
    <source>
        <dbReference type="Proteomes" id="UP000549394"/>
    </source>
</evidence>
<dbReference type="Pfam" id="PF04388">
    <property type="entry name" value="Hamartin"/>
    <property type="match status" value="1"/>
</dbReference>
<dbReference type="SUPFAM" id="SSF48371">
    <property type="entry name" value="ARM repeat"/>
    <property type="match status" value="1"/>
</dbReference>
<dbReference type="PANTHER" id="PTHR15154:SF2">
    <property type="entry name" value="HAMARTIN"/>
    <property type="match status" value="1"/>
</dbReference>
<dbReference type="GO" id="GO:0032007">
    <property type="term" value="P:negative regulation of TOR signaling"/>
    <property type="evidence" value="ECO:0007669"/>
    <property type="project" value="TreeGrafter"/>
</dbReference>
<evidence type="ECO:0000256" key="1">
    <source>
        <dbReference type="SAM" id="MobiDB-lite"/>
    </source>
</evidence>
<dbReference type="GO" id="GO:0033596">
    <property type="term" value="C:TSC1-TSC2 complex"/>
    <property type="evidence" value="ECO:0007669"/>
    <property type="project" value="TreeGrafter"/>
</dbReference>
<reference evidence="2 3" key="1">
    <citation type="submission" date="2020-08" db="EMBL/GenBank/DDBJ databases">
        <authorList>
            <person name="Hejnol A."/>
        </authorList>
    </citation>
    <scope>NUCLEOTIDE SEQUENCE [LARGE SCALE GENOMIC DNA]</scope>
</reference>
<proteinExistence type="predicted"/>
<accession>A0A7I8VBL7</accession>
<dbReference type="GO" id="GO:0051726">
    <property type="term" value="P:regulation of cell cycle"/>
    <property type="evidence" value="ECO:0007669"/>
    <property type="project" value="TreeGrafter"/>
</dbReference>
<dbReference type="Proteomes" id="UP000549394">
    <property type="component" value="Unassembled WGS sequence"/>
</dbReference>
<dbReference type="InterPro" id="IPR016024">
    <property type="entry name" value="ARM-type_fold"/>
</dbReference>
<comment type="caution">
    <text evidence="2">The sequence shown here is derived from an EMBL/GenBank/DDBJ whole genome shotgun (WGS) entry which is preliminary data.</text>
</comment>
<keyword evidence="3" id="KW-1185">Reference proteome</keyword>
<feature type="compositionally biased region" description="Low complexity" evidence="1">
    <location>
        <begin position="312"/>
        <end position="324"/>
    </location>
</feature>
<dbReference type="OrthoDB" id="6022054at2759"/>
<protein>
    <submittedName>
        <fullName evidence="2">DgyrCDS2838</fullName>
    </submittedName>
</protein>
<organism evidence="2 3">
    <name type="scientific">Dimorphilus gyrociliatus</name>
    <dbReference type="NCBI Taxonomy" id="2664684"/>
    <lineage>
        <taxon>Eukaryota</taxon>
        <taxon>Metazoa</taxon>
        <taxon>Spiralia</taxon>
        <taxon>Lophotrochozoa</taxon>
        <taxon>Annelida</taxon>
        <taxon>Polychaeta</taxon>
        <taxon>Polychaeta incertae sedis</taxon>
        <taxon>Dinophilidae</taxon>
        <taxon>Dimorphilus</taxon>
    </lineage>
</organism>
<name>A0A7I8VBL7_9ANNE</name>
<sequence length="550" mass="61869">MEASLVQALHQLESDDIEVVSNTKGLVINALKTSKFSILIKDPGWLVYSLIEIYVTEKGAENCMEVLAKIEEPNDKLFFEKLNEFLKNQQYRYRALLLLGCIVTKQPLWLGKIVRCNTFKAILQILKTDASNVPVLLTAALDLCIILPSVAAPVANHLQEIFDVFIKFANFVHALPGNNAKAYASHAQITLFSLFNTLYGMFPCHFLAYLRNTYPRTSDKGVFKNVIDPLLKHIKLHPLLITSSLDEELSKERLGKREVQDIVAECSQLTVELPSTCHIRREEEQIPNNPNLDRYGVRKLKEELKFERKKSSSPSLVDSAASSLQTDEQTPLERSIGLPSTSTCQDLEIVAEKLQFVAKQSIDQELTNSPFPLSSNDLDEEETPDCVPTVMKREQYEEAEDVKELMLTLNRIRFDSIPSASSSYTKDIMNNGQMAKLQKCNSCPSIPPLEEEKPNQELEETPTNVKDACVQTSNFIENWEMSLKYPFVLPSSNENNIHNSTPLPDLLKEHLQLGSEVSSRKFGNVPLPGQSNVSWTHFGGVAPADEVRTT</sequence>
<dbReference type="AlphaFoldDB" id="A0A7I8VBL7"/>
<feature type="region of interest" description="Disordered" evidence="1">
    <location>
        <begin position="311"/>
        <end position="338"/>
    </location>
</feature>
<dbReference type="GO" id="GO:0008285">
    <property type="term" value="P:negative regulation of cell population proliferation"/>
    <property type="evidence" value="ECO:0007669"/>
    <property type="project" value="TreeGrafter"/>
</dbReference>
<dbReference type="InterPro" id="IPR007483">
    <property type="entry name" value="Hamartin"/>
</dbReference>
<dbReference type="PANTHER" id="PTHR15154">
    <property type="entry name" value="HAMARTIN"/>
    <property type="match status" value="1"/>
</dbReference>
<evidence type="ECO:0000313" key="2">
    <source>
        <dbReference type="EMBL" id="CAD5113677.1"/>
    </source>
</evidence>
<dbReference type="EMBL" id="CAJFCJ010000004">
    <property type="protein sequence ID" value="CAD5113677.1"/>
    <property type="molecule type" value="Genomic_DNA"/>
</dbReference>